<feature type="coiled-coil region" evidence="1">
    <location>
        <begin position="493"/>
        <end position="1029"/>
    </location>
</feature>
<dbReference type="InterPro" id="IPR032030">
    <property type="entry name" value="YscD_cytoplasmic_dom"/>
</dbReference>
<dbReference type="SUPFAM" id="SSF49879">
    <property type="entry name" value="SMAD/FHA domain"/>
    <property type="match status" value="1"/>
</dbReference>
<keyword evidence="3" id="KW-0472">Membrane</keyword>
<evidence type="ECO:0000259" key="4">
    <source>
        <dbReference type="Pfam" id="PF16697"/>
    </source>
</evidence>
<feature type="compositionally biased region" description="Polar residues" evidence="2">
    <location>
        <begin position="1180"/>
        <end position="1193"/>
    </location>
</feature>
<accession>A0A5C6CIP5</accession>
<feature type="region of interest" description="Disordered" evidence="2">
    <location>
        <begin position="326"/>
        <end position="352"/>
    </location>
</feature>
<dbReference type="InterPro" id="IPR008984">
    <property type="entry name" value="SMAD_FHA_dom_sf"/>
</dbReference>
<keyword evidence="1" id="KW-0175">Coiled coil</keyword>
<evidence type="ECO:0000256" key="2">
    <source>
        <dbReference type="SAM" id="MobiDB-lite"/>
    </source>
</evidence>
<organism evidence="5 6">
    <name type="scientific">Bythopirellula polymerisocia</name>
    <dbReference type="NCBI Taxonomy" id="2528003"/>
    <lineage>
        <taxon>Bacteria</taxon>
        <taxon>Pseudomonadati</taxon>
        <taxon>Planctomycetota</taxon>
        <taxon>Planctomycetia</taxon>
        <taxon>Pirellulales</taxon>
        <taxon>Lacipirellulaceae</taxon>
        <taxon>Bythopirellula</taxon>
    </lineage>
</organism>
<feature type="transmembrane region" description="Helical" evidence="3">
    <location>
        <begin position="1260"/>
        <end position="1279"/>
    </location>
</feature>
<feature type="compositionally biased region" description="Polar residues" evidence="2">
    <location>
        <begin position="368"/>
        <end position="380"/>
    </location>
</feature>
<dbReference type="Gene3D" id="2.60.200.20">
    <property type="match status" value="1"/>
</dbReference>
<dbReference type="RefSeq" id="WP_146451881.1">
    <property type="nucleotide sequence ID" value="NZ_SJPS01000005.1"/>
</dbReference>
<evidence type="ECO:0000313" key="5">
    <source>
        <dbReference type="EMBL" id="TWU24653.1"/>
    </source>
</evidence>
<feature type="region of interest" description="Disordered" evidence="2">
    <location>
        <begin position="1161"/>
        <end position="1193"/>
    </location>
</feature>
<feature type="transmembrane region" description="Helical" evidence="3">
    <location>
        <begin position="1285"/>
        <end position="1304"/>
    </location>
</feature>
<gene>
    <name evidence="5" type="ORF">Pla144_35390</name>
</gene>
<dbReference type="Pfam" id="PF16697">
    <property type="entry name" value="Yop-YscD_cpl"/>
    <property type="match status" value="1"/>
</dbReference>
<dbReference type="Proteomes" id="UP000318437">
    <property type="component" value="Unassembled WGS sequence"/>
</dbReference>
<evidence type="ECO:0000256" key="3">
    <source>
        <dbReference type="SAM" id="Phobius"/>
    </source>
</evidence>
<keyword evidence="6" id="KW-1185">Reference proteome</keyword>
<name>A0A5C6CIP5_9BACT</name>
<evidence type="ECO:0000256" key="1">
    <source>
        <dbReference type="SAM" id="Coils"/>
    </source>
</evidence>
<keyword evidence="3" id="KW-0812">Transmembrane</keyword>
<evidence type="ECO:0000313" key="6">
    <source>
        <dbReference type="Proteomes" id="UP000318437"/>
    </source>
</evidence>
<proteinExistence type="predicted"/>
<feature type="region of interest" description="Disordered" evidence="2">
    <location>
        <begin position="1124"/>
        <end position="1149"/>
    </location>
</feature>
<comment type="caution">
    <text evidence="5">The sequence shown here is derived from an EMBL/GenBank/DDBJ whole genome shotgun (WGS) entry which is preliminary data.</text>
</comment>
<feature type="region of interest" description="Disordered" evidence="2">
    <location>
        <begin position="134"/>
        <end position="170"/>
    </location>
</feature>
<dbReference type="PANTHER" id="PTHR43941">
    <property type="entry name" value="STRUCTURAL MAINTENANCE OF CHROMOSOMES PROTEIN 2"/>
    <property type="match status" value="1"/>
</dbReference>
<dbReference type="GO" id="GO:0000785">
    <property type="term" value="C:chromatin"/>
    <property type="evidence" value="ECO:0007669"/>
    <property type="project" value="TreeGrafter"/>
</dbReference>
<dbReference type="GO" id="GO:0000793">
    <property type="term" value="C:condensed chromosome"/>
    <property type="evidence" value="ECO:0007669"/>
    <property type="project" value="TreeGrafter"/>
</dbReference>
<dbReference type="PANTHER" id="PTHR43941:SF1">
    <property type="entry name" value="STRUCTURAL MAINTENANCE OF CHROMOSOMES PROTEIN 2"/>
    <property type="match status" value="1"/>
</dbReference>
<keyword evidence="3" id="KW-1133">Transmembrane helix</keyword>
<dbReference type="OrthoDB" id="292915at2"/>
<dbReference type="GO" id="GO:0003682">
    <property type="term" value="F:chromatin binding"/>
    <property type="evidence" value="ECO:0007669"/>
    <property type="project" value="TreeGrafter"/>
</dbReference>
<feature type="compositionally biased region" description="Polar residues" evidence="2">
    <location>
        <begin position="1164"/>
        <end position="1173"/>
    </location>
</feature>
<feature type="region of interest" description="Disordered" evidence="2">
    <location>
        <begin position="365"/>
        <end position="385"/>
    </location>
</feature>
<protein>
    <submittedName>
        <fullName evidence="5">Chromosome segregation protein</fullName>
    </submittedName>
</protein>
<reference evidence="5 6" key="1">
    <citation type="submission" date="2019-02" db="EMBL/GenBank/DDBJ databases">
        <title>Deep-cultivation of Planctomycetes and their phenomic and genomic characterization uncovers novel biology.</title>
        <authorList>
            <person name="Wiegand S."/>
            <person name="Jogler M."/>
            <person name="Boedeker C."/>
            <person name="Pinto D."/>
            <person name="Vollmers J."/>
            <person name="Rivas-Marin E."/>
            <person name="Kohn T."/>
            <person name="Peeters S.H."/>
            <person name="Heuer A."/>
            <person name="Rast P."/>
            <person name="Oberbeckmann S."/>
            <person name="Bunk B."/>
            <person name="Jeske O."/>
            <person name="Meyerdierks A."/>
            <person name="Storesund J.E."/>
            <person name="Kallscheuer N."/>
            <person name="Luecker S."/>
            <person name="Lage O.M."/>
            <person name="Pohl T."/>
            <person name="Merkel B.J."/>
            <person name="Hornburger P."/>
            <person name="Mueller R.-W."/>
            <person name="Bruemmer F."/>
            <person name="Labrenz M."/>
            <person name="Spormann A.M."/>
            <person name="Op Den Camp H."/>
            <person name="Overmann J."/>
            <person name="Amann R."/>
            <person name="Jetten M.S.M."/>
            <person name="Mascher T."/>
            <person name="Medema M.H."/>
            <person name="Devos D.P."/>
            <person name="Kaster A.-K."/>
            <person name="Ovreas L."/>
            <person name="Rohde M."/>
            <person name="Galperin M.Y."/>
            <person name="Jogler C."/>
        </authorList>
    </citation>
    <scope>NUCLEOTIDE SEQUENCE [LARGE SCALE GENOMIC DNA]</scope>
    <source>
        <strain evidence="5 6">Pla144</strain>
    </source>
</reference>
<dbReference type="EMBL" id="SJPS01000005">
    <property type="protein sequence ID" value="TWU24653.1"/>
    <property type="molecule type" value="Genomic_DNA"/>
</dbReference>
<sequence length="1350" mass="150805">MTTLQTEKPEAPSCSSSNPIKLKLDIFTGDQWTHSLDLPAGKCTIGSSPSCQIRLPEGQVRPLHCLLVSNEEGISATSWAPGVLLNEQEFSSAPVYAGDVLSIGNLQLKLTLTDSHGSDYCKQDTEGDSDLIEAFEDQGPTSDPHPSHSAESSNTVELNELPSDNQDEASEGNYLKTTIASQQARARCRRIIKGLRSERVQLANSQQKAAVHADRMQAAVHERDLLADELEKLRNSSAGEILDLTERLQASEGERETISTALEQLQIRSQSEASSFVDQIQALQSDRDHLTSELDQLRIDNAEQTHSLTEQLQTANRELERHTAELQQSQAHAQNEARSLADQIQAAQSERDTLTAELDHVRNENAEHTQSITEQLQAANSERERLSAELEQLQVRAQTEANSFANKIQALQSERETLAAELDHERGENAQQTQGLTEQLQAANCERERLSTELEQLHTNLADRDAHHSAEVDRILGELAEAYDKSNHTDAVLQETQVQCSELQLRIDEIAAEREQLMENYRTIENEKAQATEALTERDARLRDIELELQVAKDAAQGAEDKLAEQYHIREELSSELNSVRDNHAESAAEIDRLKCEYAEMQHDFPALQEKLQANETSLLASNEQIERLNSELDSLHSELDALRSERDQLTTEKENLTTENAEQRNRNELLVIDVKSLKNEWQQAHADVARLKEARLAAESRVEQLKAENAEFDKEAFEAVSSERTQLSEQVQSLRGDLTAREEVLQASEARLEELQAIVFQSEVEQASLTEELASRVGQIEHLSRELESVKEDVAKHTEERNLFEEQCNDHEKTIEELRSQIDELKSNITQVEQERNETALTFTTQEAKYAELKEEFEAQRTNASQREAEWEQYSLELSDKESQIAQLTNELDIFRSRISEVEQERDEISARIATQELHIANLSEELESVRSKESTLEEEHEEYAQCIATQVDQIEQLTLQLDSIREKVSLVEQERDHVTDRLASRDADVEKLSADLDESRELLADCAQQAQDVKTAYEATLEELEQARGSNQATPTYGVEEVNVEPLSDAEDFMEDTSSDKEREVTETVVLLNGAADLADDVEEDRHEVAKPDFQPTSFIDKYSHLLDENHQGQEENLLETLSTPAVRSPEIAPPSEALYGEGDDGDLEAYMSSLMKRVRGDSTSDSSSQQARKECETNANRDSSNLNVGKNSYDKEVKETTAISSPEHLGLLDMAELKANCTGTAQPIDLAAMRELANSSARSAIAKHRKQRHFEGALGKFLVTAAAGVTAASMILSADNYFHPLFLGGCAVGVISVIWGLKLAGTFLEMIRDGGDKTEVISAGIADERDSLPIDGSVDLPNQRSAD</sequence>
<dbReference type="Gene3D" id="1.10.287.1490">
    <property type="match status" value="3"/>
</dbReference>
<dbReference type="GO" id="GO:0000796">
    <property type="term" value="C:condensin complex"/>
    <property type="evidence" value="ECO:0007669"/>
    <property type="project" value="TreeGrafter"/>
</dbReference>
<feature type="compositionally biased region" description="Polar residues" evidence="2">
    <location>
        <begin position="326"/>
        <end position="337"/>
    </location>
</feature>
<feature type="domain" description="YscD cytoplasmic" evidence="4">
    <location>
        <begin position="26"/>
        <end position="111"/>
    </location>
</feature>
<dbReference type="CDD" id="cd00060">
    <property type="entry name" value="FHA"/>
    <property type="match status" value="1"/>
</dbReference>